<feature type="compositionally biased region" description="Polar residues" evidence="1">
    <location>
        <begin position="10"/>
        <end position="28"/>
    </location>
</feature>
<sequence>MISHVVPSASARQSQHAAKLENISSSPEDPSRSGHIMTTICRLVKLSHGSGV</sequence>
<dbReference type="EMBL" id="KB446539">
    <property type="protein sequence ID" value="EME44618.1"/>
    <property type="molecule type" value="Genomic_DNA"/>
</dbReference>
<gene>
    <name evidence="2" type="ORF">DOTSEDRAFT_44776</name>
</gene>
<feature type="region of interest" description="Disordered" evidence="1">
    <location>
        <begin position="1"/>
        <end position="36"/>
    </location>
</feature>
<protein>
    <submittedName>
        <fullName evidence="2">Uncharacterized protein</fullName>
    </submittedName>
</protein>
<evidence type="ECO:0000313" key="3">
    <source>
        <dbReference type="Proteomes" id="UP000016933"/>
    </source>
</evidence>
<proteinExistence type="predicted"/>
<dbReference type="Proteomes" id="UP000016933">
    <property type="component" value="Unassembled WGS sequence"/>
</dbReference>
<evidence type="ECO:0000313" key="2">
    <source>
        <dbReference type="EMBL" id="EME44618.1"/>
    </source>
</evidence>
<accession>N1PNX2</accession>
<reference evidence="2 3" key="2">
    <citation type="journal article" date="2012" name="PLoS Pathog.">
        <title>Diverse lifestyles and strategies of plant pathogenesis encoded in the genomes of eighteen Dothideomycetes fungi.</title>
        <authorList>
            <person name="Ohm R.A."/>
            <person name="Feau N."/>
            <person name="Henrissat B."/>
            <person name="Schoch C.L."/>
            <person name="Horwitz B.A."/>
            <person name="Barry K.W."/>
            <person name="Condon B.J."/>
            <person name="Copeland A.C."/>
            <person name="Dhillon B."/>
            <person name="Glaser F."/>
            <person name="Hesse C.N."/>
            <person name="Kosti I."/>
            <person name="LaButti K."/>
            <person name="Lindquist E.A."/>
            <person name="Lucas S."/>
            <person name="Salamov A.A."/>
            <person name="Bradshaw R.E."/>
            <person name="Ciuffetti L."/>
            <person name="Hamelin R.C."/>
            <person name="Kema G.H.J."/>
            <person name="Lawrence C."/>
            <person name="Scott J.A."/>
            <person name="Spatafora J.W."/>
            <person name="Turgeon B.G."/>
            <person name="de Wit P.J.G.M."/>
            <person name="Zhong S."/>
            <person name="Goodwin S.B."/>
            <person name="Grigoriev I.V."/>
        </authorList>
    </citation>
    <scope>NUCLEOTIDE SEQUENCE [LARGE SCALE GENOMIC DNA]</scope>
    <source>
        <strain evidence="3">NZE10 / CBS 128990</strain>
    </source>
</reference>
<organism evidence="2 3">
    <name type="scientific">Dothistroma septosporum (strain NZE10 / CBS 128990)</name>
    <name type="common">Red band needle blight fungus</name>
    <name type="synonym">Mycosphaerella pini</name>
    <dbReference type="NCBI Taxonomy" id="675120"/>
    <lineage>
        <taxon>Eukaryota</taxon>
        <taxon>Fungi</taxon>
        <taxon>Dikarya</taxon>
        <taxon>Ascomycota</taxon>
        <taxon>Pezizomycotina</taxon>
        <taxon>Dothideomycetes</taxon>
        <taxon>Dothideomycetidae</taxon>
        <taxon>Mycosphaerellales</taxon>
        <taxon>Mycosphaerellaceae</taxon>
        <taxon>Dothistroma</taxon>
    </lineage>
</organism>
<name>N1PNX2_DOTSN</name>
<dbReference type="HOGENOM" id="CLU_3087206_0_0_1"/>
<dbReference type="AlphaFoldDB" id="N1PNX2"/>
<keyword evidence="3" id="KW-1185">Reference proteome</keyword>
<evidence type="ECO:0000256" key="1">
    <source>
        <dbReference type="SAM" id="MobiDB-lite"/>
    </source>
</evidence>
<reference evidence="3" key="1">
    <citation type="journal article" date="2012" name="PLoS Genet.">
        <title>The genomes of the fungal plant pathogens Cladosporium fulvum and Dothistroma septosporum reveal adaptation to different hosts and lifestyles but also signatures of common ancestry.</title>
        <authorList>
            <person name="de Wit P.J.G.M."/>
            <person name="van der Burgt A."/>
            <person name="Oekmen B."/>
            <person name="Stergiopoulos I."/>
            <person name="Abd-Elsalam K.A."/>
            <person name="Aerts A.L."/>
            <person name="Bahkali A.H."/>
            <person name="Beenen H.G."/>
            <person name="Chettri P."/>
            <person name="Cox M.P."/>
            <person name="Datema E."/>
            <person name="de Vries R.P."/>
            <person name="Dhillon B."/>
            <person name="Ganley A.R."/>
            <person name="Griffiths S.A."/>
            <person name="Guo Y."/>
            <person name="Hamelin R.C."/>
            <person name="Henrissat B."/>
            <person name="Kabir M.S."/>
            <person name="Jashni M.K."/>
            <person name="Kema G."/>
            <person name="Klaubauf S."/>
            <person name="Lapidus A."/>
            <person name="Levasseur A."/>
            <person name="Lindquist E."/>
            <person name="Mehrabi R."/>
            <person name="Ohm R.A."/>
            <person name="Owen T.J."/>
            <person name="Salamov A."/>
            <person name="Schwelm A."/>
            <person name="Schijlen E."/>
            <person name="Sun H."/>
            <person name="van den Burg H.A."/>
            <person name="van Ham R.C.H.J."/>
            <person name="Zhang S."/>
            <person name="Goodwin S.B."/>
            <person name="Grigoriev I.V."/>
            <person name="Collemare J."/>
            <person name="Bradshaw R.E."/>
        </authorList>
    </citation>
    <scope>NUCLEOTIDE SEQUENCE [LARGE SCALE GENOMIC DNA]</scope>
    <source>
        <strain evidence="3">NZE10 / CBS 128990</strain>
    </source>
</reference>